<comment type="caution">
    <text evidence="1">The sequence shown here is derived from an EMBL/GenBank/DDBJ whole genome shotgun (WGS) entry which is preliminary data.</text>
</comment>
<proteinExistence type="predicted"/>
<dbReference type="EMBL" id="BQNB010018918">
    <property type="protein sequence ID" value="GJT79645.1"/>
    <property type="molecule type" value="Genomic_DNA"/>
</dbReference>
<name>A0ABQ5GW48_9ASTR</name>
<protein>
    <recommendedName>
        <fullName evidence="3">Reverse transcriptase RNase H-like domain-containing protein</fullName>
    </recommendedName>
</protein>
<reference evidence="1" key="1">
    <citation type="journal article" date="2022" name="Int. J. Mol. Sci.">
        <title>Draft Genome of Tanacetum Coccineum: Genomic Comparison of Closely Related Tanacetum-Family Plants.</title>
        <authorList>
            <person name="Yamashiro T."/>
            <person name="Shiraishi A."/>
            <person name="Nakayama K."/>
            <person name="Satake H."/>
        </authorList>
    </citation>
    <scope>NUCLEOTIDE SEQUENCE</scope>
</reference>
<organism evidence="1 2">
    <name type="scientific">Tanacetum coccineum</name>
    <dbReference type="NCBI Taxonomy" id="301880"/>
    <lineage>
        <taxon>Eukaryota</taxon>
        <taxon>Viridiplantae</taxon>
        <taxon>Streptophyta</taxon>
        <taxon>Embryophyta</taxon>
        <taxon>Tracheophyta</taxon>
        <taxon>Spermatophyta</taxon>
        <taxon>Magnoliopsida</taxon>
        <taxon>eudicotyledons</taxon>
        <taxon>Gunneridae</taxon>
        <taxon>Pentapetalae</taxon>
        <taxon>asterids</taxon>
        <taxon>campanulids</taxon>
        <taxon>Asterales</taxon>
        <taxon>Asteraceae</taxon>
        <taxon>Asteroideae</taxon>
        <taxon>Anthemideae</taxon>
        <taxon>Anthemidinae</taxon>
        <taxon>Tanacetum</taxon>
    </lineage>
</organism>
<dbReference type="Proteomes" id="UP001151760">
    <property type="component" value="Unassembled WGS sequence"/>
</dbReference>
<accession>A0ABQ5GW48</accession>
<sequence>MDTRSRSGTLRNEEICGDAANIYGTSTRRDSDDGAELNYLRMENLILALIHATRRLRRGDKTPKDFLIEVPLEDNKKKAEEKADTKPMKTELSCEWKLFTDGAASSDGSGA</sequence>
<evidence type="ECO:0008006" key="3">
    <source>
        <dbReference type="Google" id="ProtNLM"/>
    </source>
</evidence>
<reference evidence="1" key="2">
    <citation type="submission" date="2022-01" db="EMBL/GenBank/DDBJ databases">
        <authorList>
            <person name="Yamashiro T."/>
            <person name="Shiraishi A."/>
            <person name="Satake H."/>
            <person name="Nakayama K."/>
        </authorList>
    </citation>
    <scope>NUCLEOTIDE SEQUENCE</scope>
</reference>
<evidence type="ECO:0000313" key="2">
    <source>
        <dbReference type="Proteomes" id="UP001151760"/>
    </source>
</evidence>
<gene>
    <name evidence="1" type="ORF">Tco_1053987</name>
</gene>
<evidence type="ECO:0000313" key="1">
    <source>
        <dbReference type="EMBL" id="GJT79645.1"/>
    </source>
</evidence>
<keyword evidence="2" id="KW-1185">Reference proteome</keyword>